<proteinExistence type="predicted"/>
<dbReference type="InterPro" id="IPR036412">
    <property type="entry name" value="HAD-like_sf"/>
</dbReference>
<reference evidence="2" key="1">
    <citation type="submission" date="2016-06" db="EMBL/GenBank/DDBJ databases">
        <authorList>
            <person name="Varghese N."/>
            <person name="Submissions Spin"/>
        </authorList>
    </citation>
    <scope>NUCLEOTIDE SEQUENCE [LARGE SCALE GENOMIC DNA]</scope>
    <source>
        <strain evidence="2">DSM 44983</strain>
    </source>
</reference>
<dbReference type="AlphaFoldDB" id="A0A1C5IM46"/>
<dbReference type="OrthoDB" id="9788272at2"/>
<keyword evidence="2" id="KW-1185">Reference proteome</keyword>
<evidence type="ECO:0008006" key="3">
    <source>
        <dbReference type="Google" id="ProtNLM"/>
    </source>
</evidence>
<accession>A0A1C5IM46</accession>
<sequence>MTGPRLTLSELPKVWIVDLDGVVFRHNAYLGGDDEVLDGAAGFWAQIAPDDVVVVMTGRPESERARTLDLLARLGLRVDRAMFGLPLGERVVVNDAKPSGLPTAYAVNLPRDRGLGGLRVDIDPAL</sequence>
<protein>
    <recommendedName>
        <fullName evidence="3">Hydroxymethylpyrimidine pyrophosphatase</fullName>
    </recommendedName>
</protein>
<gene>
    <name evidence="1" type="ORF">GA0070623_2665</name>
</gene>
<name>A0A1C5IM46_9ACTN</name>
<evidence type="ECO:0000313" key="1">
    <source>
        <dbReference type="EMBL" id="SCG59079.1"/>
    </source>
</evidence>
<organism evidence="1 2">
    <name type="scientific">Micromonospora rifamycinica</name>
    <dbReference type="NCBI Taxonomy" id="291594"/>
    <lineage>
        <taxon>Bacteria</taxon>
        <taxon>Bacillati</taxon>
        <taxon>Actinomycetota</taxon>
        <taxon>Actinomycetes</taxon>
        <taxon>Micromonosporales</taxon>
        <taxon>Micromonosporaceae</taxon>
        <taxon>Micromonospora</taxon>
    </lineage>
</organism>
<dbReference type="Proteomes" id="UP000198226">
    <property type="component" value="Chromosome I"/>
</dbReference>
<evidence type="ECO:0000313" key="2">
    <source>
        <dbReference type="Proteomes" id="UP000198226"/>
    </source>
</evidence>
<dbReference type="RefSeq" id="WP_089004031.1">
    <property type="nucleotide sequence ID" value="NZ_LRMV01000007.1"/>
</dbReference>
<dbReference type="SUPFAM" id="SSF56784">
    <property type="entry name" value="HAD-like"/>
    <property type="match status" value="1"/>
</dbReference>
<dbReference type="EMBL" id="LT607752">
    <property type="protein sequence ID" value="SCG59079.1"/>
    <property type="molecule type" value="Genomic_DNA"/>
</dbReference>